<name>J9G7E5_9ZZZZ</name>
<protein>
    <submittedName>
        <fullName evidence="1">Uncharacterized protein</fullName>
    </submittedName>
</protein>
<comment type="caution">
    <text evidence="1">The sequence shown here is derived from an EMBL/GenBank/DDBJ whole genome shotgun (WGS) entry which is preliminary data.</text>
</comment>
<evidence type="ECO:0000313" key="1">
    <source>
        <dbReference type="EMBL" id="EJW95399.1"/>
    </source>
</evidence>
<dbReference type="EMBL" id="AMCI01005820">
    <property type="protein sequence ID" value="EJW95399.1"/>
    <property type="molecule type" value="Genomic_DNA"/>
</dbReference>
<accession>J9G7E5</accession>
<dbReference type="AlphaFoldDB" id="J9G7E5"/>
<sequence length="49" mass="5345">MRIVPSWQLIWNPSSPALPVLPPMKTVCLGFFSARSPTGSVVPVSFSMK</sequence>
<organism evidence="1">
    <name type="scientific">gut metagenome</name>
    <dbReference type="NCBI Taxonomy" id="749906"/>
    <lineage>
        <taxon>unclassified sequences</taxon>
        <taxon>metagenomes</taxon>
        <taxon>organismal metagenomes</taxon>
    </lineage>
</organism>
<reference evidence="1" key="1">
    <citation type="journal article" date="2012" name="PLoS ONE">
        <title>Gene sets for utilization of primary and secondary nutrition supplies in the distal gut of endangered iberian lynx.</title>
        <authorList>
            <person name="Alcaide M."/>
            <person name="Messina E."/>
            <person name="Richter M."/>
            <person name="Bargiela R."/>
            <person name="Peplies J."/>
            <person name="Huws S.A."/>
            <person name="Newbold C.J."/>
            <person name="Golyshin P.N."/>
            <person name="Simon M.A."/>
            <person name="Lopez G."/>
            <person name="Yakimov M.M."/>
            <person name="Ferrer M."/>
        </authorList>
    </citation>
    <scope>NUCLEOTIDE SEQUENCE</scope>
</reference>
<gene>
    <name evidence="1" type="ORF">EVA_16495</name>
</gene>
<proteinExistence type="predicted"/>